<organism evidence="2 3">
    <name type="scientific">Geodia barretti</name>
    <name type="common">Barrett's horny sponge</name>
    <dbReference type="NCBI Taxonomy" id="519541"/>
    <lineage>
        <taxon>Eukaryota</taxon>
        <taxon>Metazoa</taxon>
        <taxon>Porifera</taxon>
        <taxon>Demospongiae</taxon>
        <taxon>Heteroscleromorpha</taxon>
        <taxon>Tetractinellida</taxon>
        <taxon>Astrophorina</taxon>
        <taxon>Geodiidae</taxon>
        <taxon>Geodia</taxon>
    </lineage>
</organism>
<protein>
    <recommendedName>
        <fullName evidence="4">Secreted protein</fullName>
    </recommendedName>
</protein>
<keyword evidence="1" id="KW-0732">Signal</keyword>
<evidence type="ECO:0000313" key="2">
    <source>
        <dbReference type="EMBL" id="CAI8022069.1"/>
    </source>
</evidence>
<proteinExistence type="predicted"/>
<comment type="caution">
    <text evidence="2">The sequence shown here is derived from an EMBL/GenBank/DDBJ whole genome shotgun (WGS) entry which is preliminary data.</text>
</comment>
<feature type="signal peptide" evidence="1">
    <location>
        <begin position="1"/>
        <end position="20"/>
    </location>
</feature>
<dbReference type="EMBL" id="CASHTH010001934">
    <property type="protein sequence ID" value="CAI8022069.1"/>
    <property type="molecule type" value="Genomic_DNA"/>
</dbReference>
<name>A0AA35S350_GEOBA</name>
<reference evidence="2" key="1">
    <citation type="submission" date="2023-03" db="EMBL/GenBank/DDBJ databases">
        <authorList>
            <person name="Steffen K."/>
            <person name="Cardenas P."/>
        </authorList>
    </citation>
    <scope>NUCLEOTIDE SEQUENCE</scope>
</reference>
<accession>A0AA35S350</accession>
<evidence type="ECO:0000313" key="3">
    <source>
        <dbReference type="Proteomes" id="UP001174909"/>
    </source>
</evidence>
<keyword evidence="3" id="KW-1185">Reference proteome</keyword>
<dbReference type="Proteomes" id="UP001174909">
    <property type="component" value="Unassembled WGS sequence"/>
</dbReference>
<feature type="chain" id="PRO_5041367442" description="Secreted protein" evidence="1">
    <location>
        <begin position="21"/>
        <end position="64"/>
    </location>
</feature>
<dbReference type="AlphaFoldDB" id="A0AA35S350"/>
<gene>
    <name evidence="2" type="ORF">GBAR_LOCUS12987</name>
</gene>
<evidence type="ECO:0008006" key="4">
    <source>
        <dbReference type="Google" id="ProtNLM"/>
    </source>
</evidence>
<evidence type="ECO:0000256" key="1">
    <source>
        <dbReference type="SAM" id="SignalP"/>
    </source>
</evidence>
<sequence length="64" mass="7221">MSISRTSLTLFIFFPGFCGSSRLTWSIQKICSNLFLVNALLKNGMFPVQEELQYDSRVVLQASS</sequence>